<evidence type="ECO:0000313" key="1">
    <source>
        <dbReference type="EMBL" id="CDW30777.1"/>
    </source>
</evidence>
<protein>
    <submittedName>
        <fullName evidence="1">Uncharacterized protein</fullName>
    </submittedName>
</protein>
<organism evidence="1">
    <name type="scientific">Lepeophtheirus salmonis</name>
    <name type="common">Salmon louse</name>
    <name type="synonym">Caligus salmonis</name>
    <dbReference type="NCBI Taxonomy" id="72036"/>
    <lineage>
        <taxon>Eukaryota</taxon>
        <taxon>Metazoa</taxon>
        <taxon>Ecdysozoa</taxon>
        <taxon>Arthropoda</taxon>
        <taxon>Crustacea</taxon>
        <taxon>Multicrustacea</taxon>
        <taxon>Hexanauplia</taxon>
        <taxon>Copepoda</taxon>
        <taxon>Siphonostomatoida</taxon>
        <taxon>Caligidae</taxon>
        <taxon>Lepeophtheirus</taxon>
    </lineage>
</organism>
<sequence>MIDYVLFTFYLALHPQNLMASYCDYT</sequence>
<dbReference type="AlphaFoldDB" id="A0A0K2TYJ4"/>
<name>A0A0K2TYJ4_LEPSM</name>
<accession>A0A0K2TYJ4</accession>
<reference evidence="1" key="1">
    <citation type="submission" date="2014-05" db="EMBL/GenBank/DDBJ databases">
        <authorList>
            <person name="Chronopoulou M."/>
        </authorList>
    </citation>
    <scope>NUCLEOTIDE SEQUENCE</scope>
    <source>
        <tissue evidence="1">Whole organism</tissue>
    </source>
</reference>
<dbReference type="EMBL" id="HACA01013416">
    <property type="protein sequence ID" value="CDW30777.1"/>
    <property type="molecule type" value="Transcribed_RNA"/>
</dbReference>
<proteinExistence type="predicted"/>